<dbReference type="CDD" id="cd07067">
    <property type="entry name" value="HP_PGM_like"/>
    <property type="match status" value="1"/>
</dbReference>
<dbReference type="InterPro" id="IPR050275">
    <property type="entry name" value="PGM_Phosphatase"/>
</dbReference>
<keyword evidence="5" id="KW-1185">Reference proteome</keyword>
<accession>A0A6N0NQN0</accession>
<feature type="binding site" evidence="3">
    <location>
        <begin position="8"/>
        <end position="15"/>
    </location>
    <ligand>
        <name>substrate</name>
    </ligand>
</feature>
<dbReference type="NCBIfam" id="TIGR00249">
    <property type="entry name" value="sixA"/>
    <property type="match status" value="1"/>
</dbReference>
<dbReference type="AlphaFoldDB" id="A0A6N0NQN0"/>
<dbReference type="Proteomes" id="UP000509301">
    <property type="component" value="Chromosome"/>
</dbReference>
<dbReference type="KEGG" id="mten:GWK48_00215"/>
<dbReference type="GeneID" id="55640322"/>
<dbReference type="GO" id="GO:0101006">
    <property type="term" value="F:protein histidine phosphatase activity"/>
    <property type="evidence" value="ECO:0007669"/>
    <property type="project" value="InterPro"/>
</dbReference>
<dbReference type="SMART" id="SM00855">
    <property type="entry name" value="PGAM"/>
    <property type="match status" value="1"/>
</dbReference>
<dbReference type="InterPro" id="IPR029033">
    <property type="entry name" value="His_PPase_superfam"/>
</dbReference>
<dbReference type="SUPFAM" id="SSF53254">
    <property type="entry name" value="Phosphoglycerate mutase-like"/>
    <property type="match status" value="1"/>
</dbReference>
<dbReference type="InterPro" id="IPR001345">
    <property type="entry name" value="PG/BPGM_mutase_AS"/>
</dbReference>
<dbReference type="PROSITE" id="PS00175">
    <property type="entry name" value="PG_MUTASE"/>
    <property type="match status" value="1"/>
</dbReference>
<keyword evidence="2" id="KW-0413">Isomerase</keyword>
<gene>
    <name evidence="4" type="primary">sixA</name>
    <name evidence="4" type="ORF">GWK48_00215</name>
</gene>
<dbReference type="InterPro" id="IPR004449">
    <property type="entry name" value="SixA"/>
</dbReference>
<evidence type="ECO:0000256" key="3">
    <source>
        <dbReference type="PIRSR" id="PIRSR613078-2"/>
    </source>
</evidence>
<dbReference type="GO" id="GO:0005737">
    <property type="term" value="C:cytoplasm"/>
    <property type="evidence" value="ECO:0007669"/>
    <property type="project" value="InterPro"/>
</dbReference>
<dbReference type="Pfam" id="PF00300">
    <property type="entry name" value="His_Phos_1"/>
    <property type="match status" value="1"/>
</dbReference>
<dbReference type="PANTHER" id="PTHR48100">
    <property type="entry name" value="BROAD-SPECIFICITY PHOSPHATASE YOR283W-RELATED"/>
    <property type="match status" value="1"/>
</dbReference>
<dbReference type="EMBL" id="CP049074">
    <property type="protein sequence ID" value="QKQ99025.1"/>
    <property type="molecule type" value="Genomic_DNA"/>
</dbReference>
<dbReference type="RefSeq" id="WP_174628525.1">
    <property type="nucleotide sequence ID" value="NZ_CP049074.1"/>
</dbReference>
<proteinExistence type="predicted"/>
<reference evidence="4 5" key="1">
    <citation type="submission" date="2020-02" db="EMBL/GenBank/DDBJ databases">
        <title>Comparative genome analysis reveals the metabolism and evolution of the thermophilic archaeal genus Metallosphaera.</title>
        <authorList>
            <person name="Jiang C."/>
        </authorList>
    </citation>
    <scope>NUCLEOTIDE SEQUENCE [LARGE SCALE GENOMIC DNA]</scope>
    <source>
        <strain evidence="4 5">Ric-A</strain>
    </source>
</reference>
<dbReference type="OrthoDB" id="304253at2157"/>
<organism evidence="4 5">
    <name type="scientific">Metallosphaera tengchongensis</name>
    <dbReference type="NCBI Taxonomy" id="1532350"/>
    <lineage>
        <taxon>Archaea</taxon>
        <taxon>Thermoproteota</taxon>
        <taxon>Thermoprotei</taxon>
        <taxon>Sulfolobales</taxon>
        <taxon>Sulfolobaceae</taxon>
        <taxon>Metallosphaera</taxon>
    </lineage>
</organism>
<evidence type="ECO:0000256" key="2">
    <source>
        <dbReference type="ARBA" id="ARBA00023235"/>
    </source>
</evidence>
<keyword evidence="1" id="KW-0324">Glycolysis</keyword>
<evidence type="ECO:0000313" key="4">
    <source>
        <dbReference type="EMBL" id="QKQ99025.1"/>
    </source>
</evidence>
<dbReference type="Gene3D" id="3.40.50.1240">
    <property type="entry name" value="Phosphoglycerate mutase-like"/>
    <property type="match status" value="1"/>
</dbReference>
<protein>
    <submittedName>
        <fullName evidence="4">Phosphohistidine phosphatase SixA</fullName>
    </submittedName>
</protein>
<name>A0A6N0NQN0_9CREN</name>
<evidence type="ECO:0000256" key="1">
    <source>
        <dbReference type="ARBA" id="ARBA00023152"/>
    </source>
</evidence>
<dbReference type="PANTHER" id="PTHR48100:SF1">
    <property type="entry name" value="HISTIDINE PHOSPHATASE FAMILY PROTEIN-RELATED"/>
    <property type="match status" value="1"/>
</dbReference>
<dbReference type="InterPro" id="IPR013078">
    <property type="entry name" value="His_Pase_superF_clade-1"/>
</dbReference>
<sequence>MTTILIVRHGESEPNTEGIADENRKLVKKGIKQMRRVANFIEEMGYEVEQVITSPLLRAAQSAEVILEELGLDLRPEVTEELSPNMDPTALAEKLKERQGTVLVVGHEPSLSRLVKTLTNSEVELKRGGLAVVEVDQVEKKTRLELLLTQKVMKLI</sequence>
<feature type="binding site" evidence="3">
    <location>
        <position position="58"/>
    </location>
    <ligand>
        <name>substrate</name>
    </ligand>
</feature>
<evidence type="ECO:0000313" key="5">
    <source>
        <dbReference type="Proteomes" id="UP000509301"/>
    </source>
</evidence>